<dbReference type="SUPFAM" id="SSF81343">
    <property type="entry name" value="Fumarate reductase respiratory complex transmembrane subunits"/>
    <property type="match status" value="1"/>
</dbReference>
<dbReference type="InterPro" id="IPR000701">
    <property type="entry name" value="SuccDH_FuR_B_TM-su"/>
</dbReference>
<keyword evidence="15 16" id="KW-0472">Membrane</keyword>
<feature type="transmembrane region" description="Helical" evidence="16">
    <location>
        <begin position="98"/>
        <end position="120"/>
    </location>
</feature>
<dbReference type="AlphaFoldDB" id="A0A4D7C1R2"/>
<evidence type="ECO:0000256" key="9">
    <source>
        <dbReference type="ARBA" id="ARBA00022617"/>
    </source>
</evidence>
<reference evidence="18" key="1">
    <citation type="submission" date="2019-04" db="EMBL/GenBank/DDBJ databases">
        <title>Complete genome sequence of Sphingomonas sp. W1-2-3.</title>
        <authorList>
            <person name="Im W.T."/>
        </authorList>
    </citation>
    <scope>NUCLEOTIDE SEQUENCE [LARGE SCALE GENOMIC DNA]</scope>
    <source>
        <strain evidence="18">W1-2-3</strain>
    </source>
</reference>
<evidence type="ECO:0000256" key="11">
    <source>
        <dbReference type="ARBA" id="ARBA00022723"/>
    </source>
</evidence>
<keyword evidence="8" id="KW-0816">Tricarboxylic acid cycle</keyword>
<evidence type="ECO:0000256" key="10">
    <source>
        <dbReference type="ARBA" id="ARBA00022692"/>
    </source>
</evidence>
<comment type="subcellular location">
    <subcellularLocation>
        <location evidence="3">Membrane</location>
        <topology evidence="3">Multi-pass membrane protein</topology>
    </subcellularLocation>
</comment>
<evidence type="ECO:0000313" key="17">
    <source>
        <dbReference type="EMBL" id="QCI79654.1"/>
    </source>
</evidence>
<evidence type="ECO:0000256" key="15">
    <source>
        <dbReference type="ARBA" id="ARBA00023136"/>
    </source>
</evidence>
<keyword evidence="14" id="KW-0408">Iron</keyword>
<comment type="cofactor">
    <cofactor evidence="1">
        <name>heme</name>
        <dbReference type="ChEBI" id="CHEBI:30413"/>
    </cofactor>
</comment>
<keyword evidence="11" id="KW-0479">Metal-binding</keyword>
<dbReference type="EMBL" id="CP039704">
    <property type="protein sequence ID" value="QCI79654.1"/>
    <property type="molecule type" value="Genomic_DNA"/>
</dbReference>
<evidence type="ECO:0000256" key="3">
    <source>
        <dbReference type="ARBA" id="ARBA00004141"/>
    </source>
</evidence>
<evidence type="ECO:0000256" key="7">
    <source>
        <dbReference type="ARBA" id="ARBA00022448"/>
    </source>
</evidence>
<evidence type="ECO:0000256" key="2">
    <source>
        <dbReference type="ARBA" id="ARBA00004050"/>
    </source>
</evidence>
<dbReference type="Pfam" id="PF01127">
    <property type="entry name" value="Sdh_cyt"/>
    <property type="match status" value="1"/>
</dbReference>
<dbReference type="CDD" id="cd03495">
    <property type="entry name" value="SQR_TypeC_SdhD_like"/>
    <property type="match status" value="1"/>
</dbReference>
<evidence type="ECO:0000313" key="18">
    <source>
        <dbReference type="Proteomes" id="UP000298714"/>
    </source>
</evidence>
<feature type="transmembrane region" description="Helical" evidence="16">
    <location>
        <begin position="62"/>
        <end position="86"/>
    </location>
</feature>
<evidence type="ECO:0000256" key="13">
    <source>
        <dbReference type="ARBA" id="ARBA00022989"/>
    </source>
</evidence>
<proteinExistence type="predicted"/>
<keyword evidence="9" id="KW-0349">Heme</keyword>
<evidence type="ECO:0000256" key="14">
    <source>
        <dbReference type="ARBA" id="ARBA00023004"/>
    </source>
</evidence>
<comment type="subunit">
    <text evidence="5">Part of an enzyme complex containing four subunits: a flavoprotein, an iron-sulfur protein, plus two membrane-anchoring proteins, SdhC and SdhD.</text>
</comment>
<gene>
    <name evidence="17" type="primary">sdhD</name>
    <name evidence="17" type="ORF">E6W36_09270</name>
</gene>
<keyword evidence="12" id="KW-0249">Electron transport</keyword>
<dbReference type="GO" id="GO:0006099">
    <property type="term" value="P:tricarboxylic acid cycle"/>
    <property type="evidence" value="ECO:0007669"/>
    <property type="project" value="UniProtKB-UniPathway"/>
</dbReference>
<dbReference type="UniPathway" id="UPA00223"/>
<dbReference type="KEGG" id="hgn:E6W36_09270"/>
<evidence type="ECO:0000256" key="1">
    <source>
        <dbReference type="ARBA" id="ARBA00001971"/>
    </source>
</evidence>
<dbReference type="Gene3D" id="1.20.1300.10">
    <property type="entry name" value="Fumarate reductase/succinate dehydrogenase, transmembrane subunit"/>
    <property type="match status" value="1"/>
</dbReference>
<comment type="pathway">
    <text evidence="4">Carbohydrate metabolism; tricarboxylic acid cycle.</text>
</comment>
<evidence type="ECO:0000256" key="12">
    <source>
        <dbReference type="ARBA" id="ARBA00022982"/>
    </source>
</evidence>
<dbReference type="GO" id="GO:0046872">
    <property type="term" value="F:metal ion binding"/>
    <property type="evidence" value="ECO:0007669"/>
    <property type="project" value="UniProtKB-KW"/>
</dbReference>
<accession>A0A4D7C1R2</accession>
<comment type="function">
    <text evidence="2">Membrane-anchoring subunit of succinate dehydrogenase (SDH).</text>
</comment>
<dbReference type="NCBIfam" id="TIGR02968">
    <property type="entry name" value="succ_dehyd_anc"/>
    <property type="match status" value="1"/>
</dbReference>
<dbReference type="GO" id="GO:0020037">
    <property type="term" value="F:heme binding"/>
    <property type="evidence" value="ECO:0007669"/>
    <property type="project" value="InterPro"/>
</dbReference>
<evidence type="ECO:0000256" key="8">
    <source>
        <dbReference type="ARBA" id="ARBA00022532"/>
    </source>
</evidence>
<feature type="transmembrane region" description="Helical" evidence="16">
    <location>
        <begin position="30"/>
        <end position="50"/>
    </location>
</feature>
<keyword evidence="18" id="KW-1185">Reference proteome</keyword>
<dbReference type="GO" id="GO:0016020">
    <property type="term" value="C:membrane"/>
    <property type="evidence" value="ECO:0007669"/>
    <property type="project" value="UniProtKB-SubCell"/>
</dbReference>
<evidence type="ECO:0000256" key="16">
    <source>
        <dbReference type="SAM" id="Phobius"/>
    </source>
</evidence>
<evidence type="ECO:0000256" key="4">
    <source>
        <dbReference type="ARBA" id="ARBA00005163"/>
    </source>
</evidence>
<dbReference type="InterPro" id="IPR014312">
    <property type="entry name" value="Succ_DH_anchor"/>
</dbReference>
<sequence length="129" mass="13562">MAMRSELGKVRGLGAAKGGTHHWWMQRITAIANVPLGLWLIVSLALGVAGDHFAFTTWVSQPLVAVLLILFSVNIFYHIALGAQVAVEDYLHAPGAKLTLLVAINLACVACAVACIFAVAKLALGAPGF</sequence>
<keyword evidence="13 16" id="KW-1133">Transmembrane helix</keyword>
<keyword evidence="10 16" id="KW-0812">Transmembrane</keyword>
<dbReference type="InterPro" id="IPR034804">
    <property type="entry name" value="SQR/QFR_C/D"/>
</dbReference>
<evidence type="ECO:0000256" key="5">
    <source>
        <dbReference type="ARBA" id="ARBA00011558"/>
    </source>
</evidence>
<dbReference type="RefSeq" id="WP_222872475.1">
    <property type="nucleotide sequence ID" value="NZ_CP039704.1"/>
</dbReference>
<keyword evidence="7" id="KW-0813">Transport</keyword>
<dbReference type="Proteomes" id="UP000298714">
    <property type="component" value="Chromosome"/>
</dbReference>
<organism evidence="17 18">
    <name type="scientific">Hankyongella ginsenosidimutans</name>
    <dbReference type="NCBI Taxonomy" id="1763828"/>
    <lineage>
        <taxon>Bacteria</taxon>
        <taxon>Pseudomonadati</taxon>
        <taxon>Pseudomonadota</taxon>
        <taxon>Alphaproteobacteria</taxon>
        <taxon>Sphingomonadales</taxon>
        <taxon>Sphingomonadaceae</taxon>
        <taxon>Hankyongella</taxon>
    </lineage>
</organism>
<evidence type="ECO:0000256" key="6">
    <source>
        <dbReference type="ARBA" id="ARBA00019425"/>
    </source>
</evidence>
<protein>
    <recommendedName>
        <fullName evidence="6">Succinate dehydrogenase hydrophobic membrane anchor subunit</fullName>
    </recommendedName>
</protein>
<name>A0A4D7C1R2_9SPHN</name>